<evidence type="ECO:0000313" key="2">
    <source>
        <dbReference type="EMBL" id="TKW07282.1"/>
    </source>
</evidence>
<reference evidence="2" key="1">
    <citation type="submission" date="2019-03" db="EMBL/GenBank/DDBJ databases">
        <title>WGS assembly of Setaria viridis.</title>
        <authorList>
            <person name="Huang P."/>
            <person name="Jenkins J."/>
            <person name="Grimwood J."/>
            <person name="Barry K."/>
            <person name="Healey A."/>
            <person name="Mamidi S."/>
            <person name="Sreedasyam A."/>
            <person name="Shu S."/>
            <person name="Feldman M."/>
            <person name="Wu J."/>
            <person name="Yu Y."/>
            <person name="Chen C."/>
            <person name="Johnson J."/>
            <person name="Rokhsar D."/>
            <person name="Baxter I."/>
            <person name="Schmutz J."/>
            <person name="Brutnell T."/>
            <person name="Kellogg E."/>
        </authorList>
    </citation>
    <scope>NUCLEOTIDE SEQUENCE [LARGE SCALE GENOMIC DNA]</scope>
</reference>
<proteinExistence type="predicted"/>
<dbReference type="Proteomes" id="UP000298652">
    <property type="component" value="Chromosome 7"/>
</dbReference>
<keyword evidence="3" id="KW-1185">Reference proteome</keyword>
<feature type="region of interest" description="Disordered" evidence="1">
    <location>
        <begin position="52"/>
        <end position="104"/>
    </location>
</feature>
<evidence type="ECO:0000313" key="3">
    <source>
        <dbReference type="Proteomes" id="UP000298652"/>
    </source>
</evidence>
<feature type="compositionally biased region" description="Pro residues" evidence="1">
    <location>
        <begin position="73"/>
        <end position="83"/>
    </location>
</feature>
<evidence type="ECO:0000256" key="1">
    <source>
        <dbReference type="SAM" id="MobiDB-lite"/>
    </source>
</evidence>
<dbReference type="AlphaFoldDB" id="A0A4U6TY48"/>
<feature type="compositionally biased region" description="Basic and acidic residues" evidence="1">
    <location>
        <begin position="136"/>
        <end position="150"/>
    </location>
</feature>
<dbReference type="EMBL" id="CM016558">
    <property type="protein sequence ID" value="TKW07282.1"/>
    <property type="molecule type" value="Genomic_DNA"/>
</dbReference>
<feature type="compositionally biased region" description="Basic residues" evidence="1">
    <location>
        <begin position="53"/>
        <end position="72"/>
    </location>
</feature>
<sequence length="160" mass="18179">MPASATATSAPRRLPRAELDVMHGKSLHHYCLALIQLTLRLLFYRRASQSSVKQRRCRPIHPRRRSSLRFHPPKGPPAPPQRPTPLRFSASRRQAPNCRCFNPPAAVTKSTRRRGDWKMRRDTRAMIGNRSIGATVKDRPIDATVEDRQIDPWSSASPDA</sequence>
<protein>
    <submittedName>
        <fullName evidence="2">Uncharacterized protein</fullName>
    </submittedName>
</protein>
<dbReference type="Gramene" id="TKW07282">
    <property type="protein sequence ID" value="TKW07282"/>
    <property type="gene ID" value="SEVIR_7G301001v2"/>
</dbReference>
<gene>
    <name evidence="2" type="ORF">SEVIR_7G301001v2</name>
</gene>
<name>A0A4U6TY48_SETVI</name>
<feature type="region of interest" description="Disordered" evidence="1">
    <location>
        <begin position="133"/>
        <end position="160"/>
    </location>
</feature>
<organism evidence="2 3">
    <name type="scientific">Setaria viridis</name>
    <name type="common">Green bristlegrass</name>
    <name type="synonym">Setaria italica subsp. viridis</name>
    <dbReference type="NCBI Taxonomy" id="4556"/>
    <lineage>
        <taxon>Eukaryota</taxon>
        <taxon>Viridiplantae</taxon>
        <taxon>Streptophyta</taxon>
        <taxon>Embryophyta</taxon>
        <taxon>Tracheophyta</taxon>
        <taxon>Spermatophyta</taxon>
        <taxon>Magnoliopsida</taxon>
        <taxon>Liliopsida</taxon>
        <taxon>Poales</taxon>
        <taxon>Poaceae</taxon>
        <taxon>PACMAD clade</taxon>
        <taxon>Panicoideae</taxon>
        <taxon>Panicodae</taxon>
        <taxon>Paniceae</taxon>
        <taxon>Cenchrinae</taxon>
        <taxon>Setaria</taxon>
    </lineage>
</organism>
<accession>A0A4U6TY48</accession>